<dbReference type="Proteomes" id="UP000033996">
    <property type="component" value="Unassembled WGS sequence"/>
</dbReference>
<evidence type="ECO:0000313" key="3">
    <source>
        <dbReference type="Proteomes" id="UP000033996"/>
    </source>
</evidence>
<reference evidence="2 3" key="1">
    <citation type="journal article" date="2015" name="Nature">
        <title>rRNA introns, odd ribosomes, and small enigmatic genomes across a large radiation of phyla.</title>
        <authorList>
            <person name="Brown C.T."/>
            <person name="Hug L.A."/>
            <person name="Thomas B.C."/>
            <person name="Sharon I."/>
            <person name="Castelle C.J."/>
            <person name="Singh A."/>
            <person name="Wilkins M.J."/>
            <person name="Williams K.H."/>
            <person name="Banfield J.F."/>
        </authorList>
    </citation>
    <scope>NUCLEOTIDE SEQUENCE [LARGE SCALE GENOMIC DNA]</scope>
</reference>
<dbReference type="EMBL" id="LBWL01000029">
    <property type="protein sequence ID" value="KKR07235.1"/>
    <property type="molecule type" value="Genomic_DNA"/>
</dbReference>
<evidence type="ECO:0000256" key="1">
    <source>
        <dbReference type="SAM" id="Phobius"/>
    </source>
</evidence>
<accession>A0A837HTU9</accession>
<dbReference type="AlphaFoldDB" id="A0A837HTU9"/>
<sequence length="175" mass="20685">MDKNIGNYVKRERFEILREIIISVLISTIVSAGAAFYLEKKMDERASKREFIFNFSRVFMDDPKYRSVRIAIEDQYLYGRPVLKSNGGNIDDYAMDDYIMLVYDIIQYYKEGFISKEVFDDFYSYYFCITYNSIDIKGYRNKLRIQGFSDAMAYNFLDETAQDLGLKNKDCKALE</sequence>
<evidence type="ECO:0000313" key="2">
    <source>
        <dbReference type="EMBL" id="KKR07235.1"/>
    </source>
</evidence>
<name>A0A837HTU9_9BACT</name>
<organism evidence="2 3">
    <name type="scientific">Candidatus Yanofskybacteria bacterium GW2011_GWD1_39_16</name>
    <dbReference type="NCBI Taxonomy" id="1619030"/>
    <lineage>
        <taxon>Bacteria</taxon>
        <taxon>Candidatus Yanofskyibacteriota</taxon>
    </lineage>
</organism>
<gene>
    <name evidence="2" type="ORF">UT35_C0029G0003</name>
</gene>
<keyword evidence="1" id="KW-0812">Transmembrane</keyword>
<protein>
    <submittedName>
        <fullName evidence="2">Uncharacterized protein</fullName>
    </submittedName>
</protein>
<keyword evidence="1" id="KW-0472">Membrane</keyword>
<comment type="caution">
    <text evidence="2">The sequence shown here is derived from an EMBL/GenBank/DDBJ whole genome shotgun (WGS) entry which is preliminary data.</text>
</comment>
<keyword evidence="1" id="KW-1133">Transmembrane helix</keyword>
<proteinExistence type="predicted"/>
<feature type="transmembrane region" description="Helical" evidence="1">
    <location>
        <begin position="20"/>
        <end position="38"/>
    </location>
</feature>